<evidence type="ECO:0000256" key="1">
    <source>
        <dbReference type="ARBA" id="ARBA00021207"/>
    </source>
</evidence>
<dbReference type="PANTHER" id="PTHR14221">
    <property type="entry name" value="WD REPEAT DOMAIN 44"/>
    <property type="match status" value="1"/>
</dbReference>
<dbReference type="InterPro" id="IPR040324">
    <property type="entry name" value="WDR44/Dgr2"/>
</dbReference>
<feature type="non-terminal residue" evidence="4">
    <location>
        <position position="287"/>
    </location>
</feature>
<dbReference type="InterPro" id="IPR015943">
    <property type="entry name" value="WD40/YVTN_repeat-like_dom_sf"/>
</dbReference>
<dbReference type="InterPro" id="IPR036322">
    <property type="entry name" value="WD40_repeat_dom_sf"/>
</dbReference>
<dbReference type="InterPro" id="IPR001680">
    <property type="entry name" value="WD40_rpt"/>
</dbReference>
<name>A0A8S3EV72_9BILA</name>
<keyword evidence="3" id="KW-0677">Repeat</keyword>
<evidence type="ECO:0000256" key="3">
    <source>
        <dbReference type="ARBA" id="ARBA00022737"/>
    </source>
</evidence>
<keyword evidence="2" id="KW-0853">WD repeat</keyword>
<evidence type="ECO:0000313" key="5">
    <source>
        <dbReference type="Proteomes" id="UP000681720"/>
    </source>
</evidence>
<reference evidence="4" key="1">
    <citation type="submission" date="2021-02" db="EMBL/GenBank/DDBJ databases">
        <authorList>
            <person name="Nowell W R."/>
        </authorList>
    </citation>
    <scope>NUCLEOTIDE SEQUENCE</scope>
</reference>
<evidence type="ECO:0000256" key="2">
    <source>
        <dbReference type="ARBA" id="ARBA00022574"/>
    </source>
</evidence>
<dbReference type="AlphaFoldDB" id="A0A8S3EV72"/>
<proteinExistence type="predicted"/>
<protein>
    <recommendedName>
        <fullName evidence="1">WD repeat-containing protein 44</fullName>
    </recommendedName>
</protein>
<dbReference type="SUPFAM" id="SSF50978">
    <property type="entry name" value="WD40 repeat-like"/>
    <property type="match status" value="1"/>
</dbReference>
<evidence type="ECO:0000313" key="4">
    <source>
        <dbReference type="EMBL" id="CAF5086831.1"/>
    </source>
</evidence>
<comment type="caution">
    <text evidence="4">The sequence shown here is derived from an EMBL/GenBank/DDBJ whole genome shotgun (WGS) entry which is preliminary data.</text>
</comment>
<dbReference type="Pfam" id="PF00400">
    <property type="entry name" value="WD40"/>
    <property type="match status" value="1"/>
</dbReference>
<organism evidence="4 5">
    <name type="scientific">Rotaria magnacalcarata</name>
    <dbReference type="NCBI Taxonomy" id="392030"/>
    <lineage>
        <taxon>Eukaryota</taxon>
        <taxon>Metazoa</taxon>
        <taxon>Spiralia</taxon>
        <taxon>Gnathifera</taxon>
        <taxon>Rotifera</taxon>
        <taxon>Eurotatoria</taxon>
        <taxon>Bdelloidea</taxon>
        <taxon>Philodinida</taxon>
        <taxon>Philodinidae</taxon>
        <taxon>Rotaria</taxon>
    </lineage>
</organism>
<dbReference type="Proteomes" id="UP000681720">
    <property type="component" value="Unassembled WGS sequence"/>
</dbReference>
<gene>
    <name evidence="4" type="ORF">GIL414_LOCUS62014</name>
</gene>
<dbReference type="PANTHER" id="PTHR14221:SF0">
    <property type="entry name" value="WD REPEAT-CONTAINING PROTEIN 44"/>
    <property type="match status" value="1"/>
</dbReference>
<accession>A0A8S3EV72</accession>
<dbReference type="Gene3D" id="2.130.10.10">
    <property type="entry name" value="YVTN repeat-like/Quinoprotein amine dehydrogenase"/>
    <property type="match status" value="1"/>
</dbReference>
<dbReference type="EMBL" id="CAJOBJ010246929">
    <property type="protein sequence ID" value="CAF5086831.1"/>
    <property type="molecule type" value="Genomic_DNA"/>
</dbReference>
<sequence>HIRLWNIPDKRVVHWTLIPSQASSQITPAEANLITAVHFCDDGRKVTAGTFDGRFLFYTDSLQYDTVINISDKDGSRSHRSRKRRKPSKITGIESMNSHNSKVLITSNDSRIRLYNIRTKEIERKYRGYSNTSSQIRASFSYDDRYIISGSEDSWFYIWRTEPNNNGSDSPLNAKLTRKQRRYFDRAYERIRVHNTMVTSAIFAPNPHVIMNYLYSSSSSSPSINRSISSTPTTPYLDHNRTRVTGACASSNSSEAPIAMNNTGSIYMMVTADSKGQLKLLVNRYHR</sequence>